<accession>A0A5B8XU30</accession>
<dbReference type="InterPro" id="IPR050967">
    <property type="entry name" value="Thiamine_Salvage_TenA"/>
</dbReference>
<dbReference type="AlphaFoldDB" id="A0A5B8XU30"/>
<dbReference type="Pfam" id="PF03070">
    <property type="entry name" value="TENA_THI-4"/>
    <property type="match status" value="1"/>
</dbReference>
<organism evidence="2 3">
    <name type="scientific">Microvenator marinus</name>
    <dbReference type="NCBI Taxonomy" id="2600177"/>
    <lineage>
        <taxon>Bacteria</taxon>
        <taxon>Deltaproteobacteria</taxon>
        <taxon>Bradymonadales</taxon>
        <taxon>Microvenatoraceae</taxon>
        <taxon>Microvenator</taxon>
    </lineage>
</organism>
<evidence type="ECO:0000259" key="1">
    <source>
        <dbReference type="Pfam" id="PF03070"/>
    </source>
</evidence>
<dbReference type="PANTHER" id="PTHR43198">
    <property type="entry name" value="BIFUNCTIONAL TH2 PROTEIN"/>
    <property type="match status" value="1"/>
</dbReference>
<dbReference type="Gene3D" id="1.20.910.10">
    <property type="entry name" value="Heme oxygenase-like"/>
    <property type="match status" value="1"/>
</dbReference>
<dbReference type="SUPFAM" id="SSF48613">
    <property type="entry name" value="Heme oxygenase-like"/>
    <property type="match status" value="1"/>
</dbReference>
<evidence type="ECO:0000313" key="3">
    <source>
        <dbReference type="Proteomes" id="UP000321595"/>
    </source>
</evidence>
<sequence length="210" mass="23626">MRISEKLRELHAPTRAACESHPFVLGMADGTLPLEYFARWVAQDWLYLQGYLQIVQRAADLATDNDTRARWLEMVRLTRDVELDLHRGLAREVGLSEDDLAQTAPYPATTRYLQALAAANTYHEVVATLTPCAVGYAEIAKKLGAMPKSPVPRYAEWIATYLDPAFQEVVPWLEAELDICSDGHEEAVSKAYAAAVQLELDFWDALYEKP</sequence>
<protein>
    <recommendedName>
        <fullName evidence="1">Thiaminase-2/PQQC domain-containing protein</fullName>
    </recommendedName>
</protein>
<feature type="domain" description="Thiaminase-2/PQQC" evidence="1">
    <location>
        <begin position="16"/>
        <end position="208"/>
    </location>
</feature>
<dbReference type="RefSeq" id="WP_146960825.1">
    <property type="nucleotide sequence ID" value="NZ_CP042467.1"/>
</dbReference>
<keyword evidence="3" id="KW-1185">Reference proteome</keyword>
<dbReference type="Proteomes" id="UP000321595">
    <property type="component" value="Chromosome"/>
</dbReference>
<dbReference type="InterPro" id="IPR004305">
    <property type="entry name" value="Thiaminase-2/PQQC"/>
</dbReference>
<reference evidence="2 3" key="1">
    <citation type="submission" date="2019-08" db="EMBL/GenBank/DDBJ databases">
        <authorList>
            <person name="Liang Q."/>
        </authorList>
    </citation>
    <scope>NUCLEOTIDE SEQUENCE [LARGE SCALE GENOMIC DNA]</scope>
    <source>
        <strain evidence="2 3">V1718</strain>
    </source>
</reference>
<dbReference type="EMBL" id="CP042467">
    <property type="protein sequence ID" value="QED28418.1"/>
    <property type="molecule type" value="Genomic_DNA"/>
</dbReference>
<dbReference type="KEGG" id="bbae:FRD01_14480"/>
<proteinExistence type="predicted"/>
<evidence type="ECO:0000313" key="2">
    <source>
        <dbReference type="EMBL" id="QED28418.1"/>
    </source>
</evidence>
<gene>
    <name evidence="2" type="ORF">FRD01_14480</name>
</gene>
<name>A0A5B8XU30_9DELT</name>
<dbReference type="InterPro" id="IPR016084">
    <property type="entry name" value="Haem_Oase-like_multi-hlx"/>
</dbReference>
<dbReference type="OrthoDB" id="34166at2"/>
<dbReference type="GO" id="GO:0005829">
    <property type="term" value="C:cytosol"/>
    <property type="evidence" value="ECO:0007669"/>
    <property type="project" value="TreeGrafter"/>
</dbReference>
<dbReference type="PANTHER" id="PTHR43198:SF2">
    <property type="entry name" value="SI:CH1073-67J19.1-RELATED"/>
    <property type="match status" value="1"/>
</dbReference>